<comment type="caution">
    <text evidence="1">The sequence shown here is derived from an EMBL/GenBank/DDBJ whole genome shotgun (WGS) entry which is preliminary data.</text>
</comment>
<sequence length="76" mass="8471">MGLHHSTVVKLLEAQSVDEDKADGFLKFLQEQQTLCSGLLQQVTRIHFSLLVVEGKLYHTGKFVFEAQNQAAVSVL</sequence>
<protein>
    <submittedName>
        <fullName evidence="1">Uncharacterized protein</fullName>
    </submittedName>
</protein>
<name>A0A5M8PNP4_9LECA</name>
<proteinExistence type="predicted"/>
<dbReference type="Proteomes" id="UP000324767">
    <property type="component" value="Unassembled WGS sequence"/>
</dbReference>
<gene>
    <name evidence="1" type="ORF">FRX48_05396</name>
</gene>
<dbReference type="OrthoDB" id="5372703at2759"/>
<evidence type="ECO:0000313" key="2">
    <source>
        <dbReference type="Proteomes" id="UP000324767"/>
    </source>
</evidence>
<organism evidence="1 2">
    <name type="scientific">Lasallia pustulata</name>
    <dbReference type="NCBI Taxonomy" id="136370"/>
    <lineage>
        <taxon>Eukaryota</taxon>
        <taxon>Fungi</taxon>
        <taxon>Dikarya</taxon>
        <taxon>Ascomycota</taxon>
        <taxon>Pezizomycotina</taxon>
        <taxon>Lecanoromycetes</taxon>
        <taxon>OSLEUM clade</taxon>
        <taxon>Umbilicariomycetidae</taxon>
        <taxon>Umbilicariales</taxon>
        <taxon>Umbilicariaceae</taxon>
        <taxon>Lasallia</taxon>
    </lineage>
</organism>
<dbReference type="AlphaFoldDB" id="A0A5M8PNP4"/>
<reference evidence="1 2" key="1">
    <citation type="submission" date="2019-09" db="EMBL/GenBank/DDBJ databases">
        <title>The hologenome of the rock-dwelling lichen Lasallia pustulata.</title>
        <authorList>
            <person name="Greshake Tzovaras B."/>
            <person name="Segers F."/>
            <person name="Bicker A."/>
            <person name="Dal Grande F."/>
            <person name="Otte J."/>
            <person name="Hankeln T."/>
            <person name="Schmitt I."/>
            <person name="Ebersberger I."/>
        </authorList>
    </citation>
    <scope>NUCLEOTIDE SEQUENCE [LARGE SCALE GENOMIC DNA]</scope>
    <source>
        <strain evidence="1">A1-1</strain>
    </source>
</reference>
<dbReference type="EMBL" id="VXIT01000008">
    <property type="protein sequence ID" value="KAA6411085.1"/>
    <property type="molecule type" value="Genomic_DNA"/>
</dbReference>
<evidence type="ECO:0000313" key="1">
    <source>
        <dbReference type="EMBL" id="KAA6411085.1"/>
    </source>
</evidence>
<accession>A0A5M8PNP4</accession>